<sequence>MIKETSNQLKARARGTLLGHYGLPIGASILTTAAIMTLEGLISLVVPKNTAGVLISYLTMLIAAIFSTLLQTGYQYLLLNMARGKKAELKDLIYPFQTMPDHVILLAVRLFLLTLACMLPFLGGLIIFALFYQLLISRIIMVLLLIVSFFLILRMTLDYSQIFLLYLDNPYLSCREIMYQSKNLMKGNRIRYFYLLVSFVGIALLGVVSLGIGFLWITPYMSMTEVEFYRDLINEHSQEF</sequence>
<dbReference type="RefSeq" id="WP_227615137.1">
    <property type="nucleotide sequence ID" value="NZ_JAJEPR010000012.1"/>
</dbReference>
<feature type="transmembrane region" description="Helical" evidence="1">
    <location>
        <begin position="192"/>
        <end position="217"/>
    </location>
</feature>
<name>A0AAE3J6G1_9FIRM</name>
<feature type="transmembrane region" description="Helical" evidence="1">
    <location>
        <begin position="135"/>
        <end position="153"/>
    </location>
</feature>
<reference evidence="2 3" key="1">
    <citation type="submission" date="2021-10" db="EMBL/GenBank/DDBJ databases">
        <title>Anaerobic single-cell dispensing facilitates the cultivation of human gut bacteria.</title>
        <authorList>
            <person name="Afrizal A."/>
        </authorList>
    </citation>
    <scope>NUCLEOTIDE SEQUENCE [LARGE SCALE GENOMIC DNA]</scope>
    <source>
        <strain evidence="2 3">CLA-AA-H277</strain>
    </source>
</reference>
<evidence type="ECO:0000313" key="3">
    <source>
        <dbReference type="Proteomes" id="UP001197875"/>
    </source>
</evidence>
<dbReference type="PANTHER" id="PTHR40076">
    <property type="entry name" value="MEMBRANE PROTEIN-RELATED"/>
    <property type="match status" value="1"/>
</dbReference>
<accession>A0AAE3J6G1</accession>
<dbReference type="AlphaFoldDB" id="A0AAE3J6G1"/>
<proteinExistence type="predicted"/>
<feature type="transmembrane region" description="Helical" evidence="1">
    <location>
        <begin position="54"/>
        <end position="82"/>
    </location>
</feature>
<organism evidence="2 3">
    <name type="scientific">Fusicatenibacter faecihominis</name>
    <dbReference type="NCBI Taxonomy" id="2881276"/>
    <lineage>
        <taxon>Bacteria</taxon>
        <taxon>Bacillati</taxon>
        <taxon>Bacillota</taxon>
        <taxon>Clostridia</taxon>
        <taxon>Lachnospirales</taxon>
        <taxon>Lachnospiraceae</taxon>
        <taxon>Fusicatenibacter</taxon>
    </lineage>
</organism>
<evidence type="ECO:0000313" key="2">
    <source>
        <dbReference type="EMBL" id="MCC2189929.1"/>
    </source>
</evidence>
<dbReference type="Pfam" id="PF06161">
    <property type="entry name" value="DUF975"/>
    <property type="match status" value="1"/>
</dbReference>
<feature type="transmembrane region" description="Helical" evidence="1">
    <location>
        <begin position="103"/>
        <end position="129"/>
    </location>
</feature>
<protein>
    <submittedName>
        <fullName evidence="2">DUF975 family protein</fullName>
    </submittedName>
</protein>
<dbReference type="InterPro" id="IPR010380">
    <property type="entry name" value="DUF975"/>
</dbReference>
<keyword evidence="1" id="KW-0472">Membrane</keyword>
<evidence type="ECO:0000256" key="1">
    <source>
        <dbReference type="SAM" id="Phobius"/>
    </source>
</evidence>
<comment type="caution">
    <text evidence="2">The sequence shown here is derived from an EMBL/GenBank/DDBJ whole genome shotgun (WGS) entry which is preliminary data.</text>
</comment>
<feature type="transmembrane region" description="Helical" evidence="1">
    <location>
        <begin position="21"/>
        <end position="42"/>
    </location>
</feature>
<keyword evidence="1" id="KW-1133">Transmembrane helix</keyword>
<keyword evidence="1" id="KW-0812">Transmembrane</keyword>
<dbReference type="PANTHER" id="PTHR40076:SF1">
    <property type="entry name" value="MEMBRANE PROTEIN"/>
    <property type="match status" value="1"/>
</dbReference>
<gene>
    <name evidence="2" type="ORF">LKD71_08940</name>
</gene>
<dbReference type="EMBL" id="JAJEPR010000012">
    <property type="protein sequence ID" value="MCC2189929.1"/>
    <property type="molecule type" value="Genomic_DNA"/>
</dbReference>
<keyword evidence="3" id="KW-1185">Reference proteome</keyword>
<dbReference type="Proteomes" id="UP001197875">
    <property type="component" value="Unassembled WGS sequence"/>
</dbReference>